<comment type="function">
    <text evidence="18">Required to facilitate the formation of correct disulfide bonds in some periplasmic proteins and for the assembly of the periplasmic c-type cytochromes. Acts by transferring electrons from cytoplasmic thioredoxin to the periplasm. This transfer involves a cascade of disulfide bond formation and reduction steps.</text>
</comment>
<sequence length="632" mass="67375" precursor="true">MTAFSAVTKMKRQWANPLNLILALALLLSTANPAWALGSGVNSLFGGQGNEFLPVDEALPFNSKTDSDSVVLAWDITPGHYLYRQRISIETTDPGVQIGDPVYSSSGTTIEDEFFGKSTVFFDPIEARVPVTLPEGAREAQLQVTYQGCAKAGLCYPPQTRDVLFYRGNGGAGSQMASSGSVDGTAIRGPVNTETATGLAGFLAEQSTLVIAGVFLLLGLGLTFTPCVLPMVPIISSLVSGRNTPTTGHALLLSGSYVLGMALTYAAAGVLTGLLGASFNLQAQLQSPWVLSIFALMFVIFALSMFDLFQIQLPRFIRESLNDASHRLTGGRVVSIFGIGALSALIVSPCVSAPLAGSLLYISTTQDAVIGGIALFSLGLGMGIPLILVAVGGRKLLPTTGHWMTAVKHFYGVMLLAVAIWLIERLVPGWLALTLWGLLIAITGVQLGAFDAAKAGWERTRKGLGLVLFAYGIALLAGAVSGANDPLKPLAPFTAASASAGSGGGANAQHADFQRVEQPAEIRDMLRQAREQGRPVVLDFYADWCISCKVMERNVFSKPDVIQALGPYNLLQIDMTDNTPEQQALLNELGLFGPPAILFYGRNGEELPRMRVLGEMNREEFLNHLREVRPEV</sequence>
<comment type="subcellular location">
    <subcellularLocation>
        <location evidence="1 18">Cell inner membrane</location>
        <topology evidence="1 18">Multi-pass membrane protein</topology>
    </subcellularLocation>
</comment>
<keyword evidence="7 18" id="KW-0732">Signal</keyword>
<feature type="transmembrane region" description="Helical" evidence="18">
    <location>
        <begin position="464"/>
        <end position="483"/>
    </location>
</feature>
<keyword evidence="3 18" id="KW-0813">Transport</keyword>
<evidence type="ECO:0000256" key="14">
    <source>
        <dbReference type="ARBA" id="ARBA00023157"/>
    </source>
</evidence>
<dbReference type="Pfam" id="PF13899">
    <property type="entry name" value="Thioredoxin_7"/>
    <property type="match status" value="1"/>
</dbReference>
<dbReference type="GO" id="GO:0005886">
    <property type="term" value="C:plasma membrane"/>
    <property type="evidence" value="ECO:0007669"/>
    <property type="project" value="UniProtKB-SubCell"/>
</dbReference>
<feature type="disulfide bond" description="Redox-active" evidence="18">
    <location>
        <begin position="149"/>
        <end position="155"/>
    </location>
</feature>
<comment type="caution">
    <text evidence="20">The sequence shown here is derived from an EMBL/GenBank/DDBJ whole genome shotgun (WGS) entry which is preliminary data.</text>
</comment>
<keyword evidence="11 18" id="KW-0560">Oxidoreductase</keyword>
<dbReference type="GO" id="GO:0045454">
    <property type="term" value="P:cell redox homeostasis"/>
    <property type="evidence" value="ECO:0007669"/>
    <property type="project" value="TreeGrafter"/>
</dbReference>
<keyword evidence="8 18" id="KW-0201">Cytochrome c-type biogenesis</keyword>
<keyword evidence="6 18" id="KW-0812">Transmembrane</keyword>
<evidence type="ECO:0000256" key="11">
    <source>
        <dbReference type="ARBA" id="ARBA00023002"/>
    </source>
</evidence>
<name>A0A2G1VI76_9GAMM</name>
<feature type="transmembrane region" description="Helical" evidence="18">
    <location>
        <begin position="368"/>
        <end position="391"/>
    </location>
</feature>
<feature type="transmembrane region" description="Helical" evidence="18">
    <location>
        <begin position="209"/>
        <end position="229"/>
    </location>
</feature>
<organism evidence="20 21">
    <name type="scientific">Marinobacter guineae</name>
    <dbReference type="NCBI Taxonomy" id="432303"/>
    <lineage>
        <taxon>Bacteria</taxon>
        <taxon>Pseudomonadati</taxon>
        <taxon>Pseudomonadota</taxon>
        <taxon>Gammaproteobacteria</taxon>
        <taxon>Pseudomonadales</taxon>
        <taxon>Marinobacteraceae</taxon>
        <taxon>Marinobacter</taxon>
    </lineage>
</organism>
<dbReference type="Proteomes" id="UP000229044">
    <property type="component" value="Unassembled WGS sequence"/>
</dbReference>
<evidence type="ECO:0000256" key="8">
    <source>
        <dbReference type="ARBA" id="ARBA00022748"/>
    </source>
</evidence>
<evidence type="ECO:0000256" key="7">
    <source>
        <dbReference type="ARBA" id="ARBA00022729"/>
    </source>
</evidence>
<feature type="transmembrane region" description="Helical" evidence="18">
    <location>
        <begin position="403"/>
        <end position="423"/>
    </location>
</feature>
<dbReference type="Pfam" id="PF02683">
    <property type="entry name" value="DsbD_TM"/>
    <property type="match status" value="1"/>
</dbReference>
<keyword evidence="13 18" id="KW-0472">Membrane</keyword>
<feature type="transmembrane region" description="Helical" evidence="18">
    <location>
        <begin position="429"/>
        <end position="452"/>
    </location>
</feature>
<keyword evidence="10 18" id="KW-1133">Transmembrane helix</keyword>
<evidence type="ECO:0000256" key="15">
    <source>
        <dbReference type="ARBA" id="ARBA00023284"/>
    </source>
</evidence>
<comment type="catalytic activity">
    <reaction evidence="17 18">
        <text>[protein]-dithiol + NADP(+) = [protein]-disulfide + NADPH + H(+)</text>
        <dbReference type="Rhea" id="RHEA:18753"/>
        <dbReference type="Rhea" id="RHEA-COMP:10593"/>
        <dbReference type="Rhea" id="RHEA-COMP:10594"/>
        <dbReference type="ChEBI" id="CHEBI:15378"/>
        <dbReference type="ChEBI" id="CHEBI:29950"/>
        <dbReference type="ChEBI" id="CHEBI:50058"/>
        <dbReference type="ChEBI" id="CHEBI:57783"/>
        <dbReference type="ChEBI" id="CHEBI:58349"/>
        <dbReference type="EC" id="1.8.1.8"/>
    </reaction>
</comment>
<dbReference type="OrthoDB" id="9811036at2"/>
<dbReference type="InterPro" id="IPR036929">
    <property type="entry name" value="DsbDN_sf"/>
</dbReference>
<evidence type="ECO:0000256" key="4">
    <source>
        <dbReference type="ARBA" id="ARBA00022475"/>
    </source>
</evidence>
<evidence type="ECO:0000256" key="13">
    <source>
        <dbReference type="ARBA" id="ARBA00023136"/>
    </source>
</evidence>
<protein>
    <recommendedName>
        <fullName evidence="18">Thiol:disulfide interchange protein DsbD</fullName>
        <ecNumber evidence="18">1.8.1.8</ecNumber>
    </recommendedName>
    <alternativeName>
        <fullName evidence="18">Protein-disulfide reductase</fullName>
        <shortName evidence="18">Disulfide reductase</shortName>
    </alternativeName>
</protein>
<keyword evidence="15 18" id="KW-0676">Redox-active center</keyword>
<feature type="domain" description="Thioredoxin" evidence="19">
    <location>
        <begin position="484"/>
        <end position="630"/>
    </location>
</feature>
<dbReference type="AlphaFoldDB" id="A0A2G1VI76"/>
<evidence type="ECO:0000259" key="19">
    <source>
        <dbReference type="PROSITE" id="PS51352"/>
    </source>
</evidence>
<feature type="transmembrane region" description="Helical" evidence="18">
    <location>
        <begin position="289"/>
        <end position="309"/>
    </location>
</feature>
<evidence type="ECO:0000256" key="5">
    <source>
        <dbReference type="ARBA" id="ARBA00022519"/>
    </source>
</evidence>
<dbReference type="GO" id="GO:0009055">
    <property type="term" value="F:electron transfer activity"/>
    <property type="evidence" value="ECO:0007669"/>
    <property type="project" value="UniProtKB-UniRule"/>
</dbReference>
<dbReference type="SUPFAM" id="SSF74863">
    <property type="entry name" value="Thiol:disulfide interchange protein DsbD, N-terminal domain (DsbD-alpha)"/>
    <property type="match status" value="1"/>
</dbReference>
<keyword evidence="9 18" id="KW-0249">Electron transport</keyword>
<evidence type="ECO:0000256" key="6">
    <source>
        <dbReference type="ARBA" id="ARBA00022692"/>
    </source>
</evidence>
<reference evidence="20 21" key="1">
    <citation type="submission" date="2017-09" db="EMBL/GenBank/DDBJ databases">
        <title>The draft genome sequences of Marinobacter guineae M3B.</title>
        <authorList>
            <person name="Cao J."/>
        </authorList>
    </citation>
    <scope>NUCLEOTIDE SEQUENCE [LARGE SCALE GENOMIC DNA]</scope>
    <source>
        <strain evidence="20 21">M3B</strain>
    </source>
</reference>
<feature type="signal peptide" evidence="18">
    <location>
        <begin position="1"/>
        <end position="36"/>
    </location>
</feature>
<dbReference type="EC" id="1.8.1.8" evidence="18"/>
<dbReference type="PANTHER" id="PTHR32234:SF0">
    <property type="entry name" value="THIOL:DISULFIDE INTERCHANGE PROTEIN DSBD"/>
    <property type="match status" value="1"/>
</dbReference>
<evidence type="ECO:0000256" key="17">
    <source>
        <dbReference type="ARBA" id="ARBA00047804"/>
    </source>
</evidence>
<dbReference type="InterPro" id="IPR013766">
    <property type="entry name" value="Thioredoxin_domain"/>
</dbReference>
<dbReference type="HAMAP" id="MF_00399">
    <property type="entry name" value="DbsD"/>
    <property type="match status" value="1"/>
</dbReference>
<dbReference type="RefSeq" id="WP_099616558.1">
    <property type="nucleotide sequence ID" value="NZ_KZ319339.1"/>
</dbReference>
<accession>A0A2G1VI76</accession>
<evidence type="ECO:0000256" key="10">
    <source>
        <dbReference type="ARBA" id="ARBA00022989"/>
    </source>
</evidence>
<gene>
    <name evidence="18" type="primary">dsbD</name>
    <name evidence="20" type="ORF">CLH62_02460</name>
</gene>
<evidence type="ECO:0000313" key="21">
    <source>
        <dbReference type="Proteomes" id="UP000229044"/>
    </source>
</evidence>
<dbReference type="InterPro" id="IPR028250">
    <property type="entry name" value="DsbDN"/>
</dbReference>
<evidence type="ECO:0000256" key="12">
    <source>
        <dbReference type="ARBA" id="ARBA00023027"/>
    </source>
</evidence>
<dbReference type="InterPro" id="IPR036249">
    <property type="entry name" value="Thioredoxin-like_sf"/>
</dbReference>
<comment type="catalytic activity">
    <reaction evidence="16 18">
        <text>[protein]-dithiol + NAD(+) = [protein]-disulfide + NADH + H(+)</text>
        <dbReference type="Rhea" id="RHEA:18749"/>
        <dbReference type="Rhea" id="RHEA-COMP:10593"/>
        <dbReference type="Rhea" id="RHEA-COMP:10594"/>
        <dbReference type="ChEBI" id="CHEBI:15378"/>
        <dbReference type="ChEBI" id="CHEBI:29950"/>
        <dbReference type="ChEBI" id="CHEBI:50058"/>
        <dbReference type="ChEBI" id="CHEBI:57540"/>
        <dbReference type="ChEBI" id="CHEBI:57945"/>
        <dbReference type="EC" id="1.8.1.8"/>
    </reaction>
</comment>
<keyword evidence="4 18" id="KW-1003">Cell membrane</keyword>
<dbReference type="Gene3D" id="2.60.40.1250">
    <property type="entry name" value="Thiol:disulfide interchange protein DsbD, N-terminal domain"/>
    <property type="match status" value="1"/>
</dbReference>
<feature type="transmembrane region" description="Helical" evidence="18">
    <location>
        <begin position="330"/>
        <end position="356"/>
    </location>
</feature>
<dbReference type="CDD" id="cd02953">
    <property type="entry name" value="DsbDgamma"/>
    <property type="match status" value="1"/>
</dbReference>
<dbReference type="Gene3D" id="3.40.30.10">
    <property type="entry name" value="Glutaredoxin"/>
    <property type="match status" value="1"/>
</dbReference>
<keyword evidence="21" id="KW-1185">Reference proteome</keyword>
<dbReference type="NCBIfam" id="NF001419">
    <property type="entry name" value="PRK00293.1"/>
    <property type="match status" value="1"/>
</dbReference>
<dbReference type="InterPro" id="IPR035671">
    <property type="entry name" value="DsbD_gamma"/>
</dbReference>
<dbReference type="InterPro" id="IPR022910">
    <property type="entry name" value="Thiol_diS_interchange_DbsD"/>
</dbReference>
<keyword evidence="5 18" id="KW-0997">Cell inner membrane</keyword>
<proteinExistence type="inferred from homology"/>
<evidence type="ECO:0000313" key="20">
    <source>
        <dbReference type="EMBL" id="PHQ26476.1"/>
    </source>
</evidence>
<dbReference type="EMBL" id="NTFI01000001">
    <property type="protein sequence ID" value="PHQ26476.1"/>
    <property type="molecule type" value="Genomic_DNA"/>
</dbReference>
<dbReference type="PROSITE" id="PS51352">
    <property type="entry name" value="THIOREDOXIN_2"/>
    <property type="match status" value="1"/>
</dbReference>
<dbReference type="Pfam" id="PF11412">
    <property type="entry name" value="DsbD_N"/>
    <property type="match status" value="1"/>
</dbReference>
<feature type="disulfide bond" description="Redox-active" evidence="18">
    <location>
        <begin position="545"/>
        <end position="548"/>
    </location>
</feature>
<evidence type="ECO:0000256" key="3">
    <source>
        <dbReference type="ARBA" id="ARBA00022448"/>
    </source>
</evidence>
<evidence type="ECO:0000256" key="9">
    <source>
        <dbReference type="ARBA" id="ARBA00022982"/>
    </source>
</evidence>
<dbReference type="PANTHER" id="PTHR32234">
    <property type="entry name" value="THIOL:DISULFIDE INTERCHANGE PROTEIN DSBD"/>
    <property type="match status" value="1"/>
</dbReference>
<keyword evidence="12 18" id="KW-0520">NAD</keyword>
<evidence type="ECO:0000256" key="18">
    <source>
        <dbReference type="HAMAP-Rule" id="MF_00399"/>
    </source>
</evidence>
<evidence type="ECO:0000256" key="1">
    <source>
        <dbReference type="ARBA" id="ARBA00004429"/>
    </source>
</evidence>
<dbReference type="InterPro" id="IPR003834">
    <property type="entry name" value="Cyt_c_assmbl_TM_dom"/>
</dbReference>
<evidence type="ECO:0000256" key="2">
    <source>
        <dbReference type="ARBA" id="ARBA00007241"/>
    </source>
</evidence>
<dbReference type="GO" id="GO:0017004">
    <property type="term" value="P:cytochrome complex assembly"/>
    <property type="evidence" value="ECO:0007669"/>
    <property type="project" value="UniProtKB-UniRule"/>
</dbReference>
<comment type="similarity">
    <text evidence="2 18">Belongs to the thioredoxin family. DsbD subfamily.</text>
</comment>
<keyword evidence="14 18" id="KW-1015">Disulfide bond</keyword>
<evidence type="ECO:0000256" key="16">
    <source>
        <dbReference type="ARBA" id="ARBA00047388"/>
    </source>
</evidence>
<feature type="chain" id="PRO_5013976618" description="Thiol:disulfide interchange protein DsbD" evidence="18">
    <location>
        <begin position="37"/>
        <end position="632"/>
    </location>
</feature>
<dbReference type="SUPFAM" id="SSF52833">
    <property type="entry name" value="Thioredoxin-like"/>
    <property type="match status" value="1"/>
</dbReference>
<feature type="transmembrane region" description="Helical" evidence="18">
    <location>
        <begin position="250"/>
        <end position="277"/>
    </location>
</feature>
<comment type="caution">
    <text evidence="18">Lacks conserved residue(s) required for the propagation of feature annotation.</text>
</comment>
<dbReference type="GO" id="GO:0047134">
    <property type="term" value="F:protein-disulfide reductase [NAD(P)H] activity"/>
    <property type="evidence" value="ECO:0007669"/>
    <property type="project" value="UniProtKB-UniRule"/>
</dbReference>